<keyword evidence="2" id="KW-0472">Membrane</keyword>
<dbReference type="EMBL" id="GISG01201097">
    <property type="protein sequence ID" value="MBA4658586.1"/>
    <property type="molecule type" value="Transcribed_RNA"/>
</dbReference>
<feature type="compositionally biased region" description="Low complexity" evidence="1">
    <location>
        <begin position="65"/>
        <end position="80"/>
    </location>
</feature>
<accession>A0A7C9E839</accession>
<feature type="transmembrane region" description="Helical" evidence="2">
    <location>
        <begin position="87"/>
        <end position="106"/>
    </location>
</feature>
<evidence type="ECO:0000256" key="2">
    <source>
        <dbReference type="SAM" id="Phobius"/>
    </source>
</evidence>
<sequence>MATMATTTGRSILSSFSSSNTSGARRSFSGATTKTAIRPNSFVFSTTNLGRVSHPLLRLRASAGPNPTDPSNPSTNNSDSSSEVSSFLSLFLYACVSVLIVSAILVSSRIPCSSGFFVVVKVNHERTSESLLFAVTIHGYASKWKNYCIF</sequence>
<keyword evidence="2" id="KW-0812">Transmembrane</keyword>
<reference evidence="3" key="2">
    <citation type="submission" date="2020-07" db="EMBL/GenBank/DDBJ databases">
        <authorList>
            <person name="Vera ALvarez R."/>
            <person name="Arias-Moreno D.M."/>
            <person name="Jimenez-Jacinto V."/>
            <person name="Jimenez-Bremont J.F."/>
            <person name="Swaminathan K."/>
            <person name="Moose S.P."/>
            <person name="Guerrero-Gonzalez M.L."/>
            <person name="Marino-Ramirez L."/>
            <person name="Landsman D."/>
            <person name="Rodriguez-Kessler M."/>
            <person name="Delgado-Sanchez P."/>
        </authorList>
    </citation>
    <scope>NUCLEOTIDE SEQUENCE</scope>
    <source>
        <tissue evidence="3">Cladode</tissue>
    </source>
</reference>
<proteinExistence type="predicted"/>
<organism evidence="3">
    <name type="scientific">Opuntia streptacantha</name>
    <name type="common">Prickly pear cactus</name>
    <name type="synonym">Opuntia cardona</name>
    <dbReference type="NCBI Taxonomy" id="393608"/>
    <lineage>
        <taxon>Eukaryota</taxon>
        <taxon>Viridiplantae</taxon>
        <taxon>Streptophyta</taxon>
        <taxon>Embryophyta</taxon>
        <taxon>Tracheophyta</taxon>
        <taxon>Spermatophyta</taxon>
        <taxon>Magnoliopsida</taxon>
        <taxon>eudicotyledons</taxon>
        <taxon>Gunneridae</taxon>
        <taxon>Pentapetalae</taxon>
        <taxon>Caryophyllales</taxon>
        <taxon>Cactineae</taxon>
        <taxon>Cactaceae</taxon>
        <taxon>Opuntioideae</taxon>
        <taxon>Opuntia</taxon>
    </lineage>
</organism>
<feature type="region of interest" description="Disordered" evidence="1">
    <location>
        <begin position="1"/>
        <end position="30"/>
    </location>
</feature>
<evidence type="ECO:0000256" key="1">
    <source>
        <dbReference type="SAM" id="MobiDB-lite"/>
    </source>
</evidence>
<dbReference type="AlphaFoldDB" id="A0A7C9E839"/>
<feature type="compositionally biased region" description="Low complexity" evidence="1">
    <location>
        <begin position="7"/>
        <end position="29"/>
    </location>
</feature>
<reference evidence="3" key="1">
    <citation type="journal article" date="2013" name="J. Plant Res.">
        <title>Effect of fungi and light on seed germination of three Opuntia species from semiarid lands of central Mexico.</title>
        <authorList>
            <person name="Delgado-Sanchez P."/>
            <person name="Jimenez-Bremont J.F."/>
            <person name="Guerrero-Gonzalez Mde L."/>
            <person name="Flores J."/>
        </authorList>
    </citation>
    <scope>NUCLEOTIDE SEQUENCE</scope>
    <source>
        <tissue evidence="3">Cladode</tissue>
    </source>
</reference>
<keyword evidence="2" id="KW-1133">Transmembrane helix</keyword>
<protein>
    <submittedName>
        <fullName evidence="3">Uncharacterized protein</fullName>
    </submittedName>
</protein>
<feature type="region of interest" description="Disordered" evidence="1">
    <location>
        <begin position="60"/>
        <end position="80"/>
    </location>
</feature>
<evidence type="ECO:0000313" key="3">
    <source>
        <dbReference type="EMBL" id="MBA4658586.1"/>
    </source>
</evidence>
<name>A0A7C9E839_OPUST</name>